<comment type="caution">
    <text evidence="2">The sequence shown here is derived from an EMBL/GenBank/DDBJ whole genome shotgun (WGS) entry which is preliminary data.</text>
</comment>
<protein>
    <submittedName>
        <fullName evidence="2">DUF3704 domain-containing protein</fullName>
    </submittedName>
</protein>
<evidence type="ECO:0000256" key="1">
    <source>
        <dbReference type="SAM" id="Phobius"/>
    </source>
</evidence>
<feature type="transmembrane region" description="Helical" evidence="1">
    <location>
        <begin position="72"/>
        <end position="98"/>
    </location>
</feature>
<accession>A0ABS6N136</accession>
<keyword evidence="1" id="KW-1133">Transmembrane helix</keyword>
<reference evidence="2 3" key="1">
    <citation type="submission" date="2021-06" db="EMBL/GenBank/DDBJ databases">
        <title>Differences between aerobic and microaerobic xylene degrading microbial communities.</title>
        <authorList>
            <person name="Banerjee S."/>
            <person name="Tancsics A."/>
        </authorList>
    </citation>
    <scope>NUCLEOTIDE SEQUENCE [LARGE SCALE GENOMIC DNA]</scope>
    <source>
        <strain evidence="2 3">MAP12</strain>
    </source>
</reference>
<dbReference type="EMBL" id="JAHRGL010000056">
    <property type="protein sequence ID" value="MBV2134267.1"/>
    <property type="molecule type" value="Genomic_DNA"/>
</dbReference>
<proteinExistence type="predicted"/>
<keyword evidence="1" id="KW-0812">Transmembrane</keyword>
<name>A0ABS6N136_9GAMM</name>
<dbReference type="Proteomes" id="UP000813068">
    <property type="component" value="Unassembled WGS sequence"/>
</dbReference>
<keyword evidence="1" id="KW-0472">Membrane</keyword>
<organism evidence="2 3">
    <name type="scientific">Geopseudomonas aromaticivorans</name>
    <dbReference type="NCBI Taxonomy" id="2849492"/>
    <lineage>
        <taxon>Bacteria</taxon>
        <taxon>Pseudomonadati</taxon>
        <taxon>Pseudomonadota</taxon>
        <taxon>Gammaproteobacteria</taxon>
        <taxon>Pseudomonadales</taxon>
        <taxon>Pseudomonadaceae</taxon>
        <taxon>Geopseudomonas</taxon>
    </lineage>
</organism>
<keyword evidence="3" id="KW-1185">Reference proteome</keyword>
<feature type="transmembrane region" description="Helical" evidence="1">
    <location>
        <begin position="119"/>
        <end position="145"/>
    </location>
</feature>
<evidence type="ECO:0000313" key="3">
    <source>
        <dbReference type="Proteomes" id="UP000813068"/>
    </source>
</evidence>
<feature type="transmembrane region" description="Helical" evidence="1">
    <location>
        <begin position="157"/>
        <end position="177"/>
    </location>
</feature>
<sequence>MNIVEQMSLLYECASFGYMPRSGIAGSCGRLIPIFLRSHHTDFQSGCTSWHSHQQWRSVPLSPHPLQHKLSLVFLILAILTGVRWYLRVVLICISLMAKDVEHFLMCLSAILDSSIENCLFSSVPHFLIGLFGVLETSFLSSLYILEISPLSDVGLVNIFSHSVGCHFVLLTVSFALQKLLSFRRSHLLIVDLSVCATGVMFRKWSPVPINSRVFPTLSSNRFSVAGFMLRSLIHFDLSFVHGDRYGSICNLLHICNQLCQNHLLKMLSFVPFYSSSFFIKDQVFISVWVSIRVFNLIPLVYLSVFVPIPSCFHCYSSI</sequence>
<feature type="transmembrane region" description="Helical" evidence="1">
    <location>
        <begin position="284"/>
        <end position="307"/>
    </location>
</feature>
<evidence type="ECO:0000313" key="2">
    <source>
        <dbReference type="EMBL" id="MBV2134267.1"/>
    </source>
</evidence>
<gene>
    <name evidence="2" type="ORF">KRX52_15920</name>
</gene>